<dbReference type="GO" id="GO:0016236">
    <property type="term" value="P:macroautophagy"/>
    <property type="evidence" value="ECO:0007669"/>
    <property type="project" value="UniProtKB-ARBA"/>
</dbReference>
<evidence type="ECO:0000256" key="1">
    <source>
        <dbReference type="ARBA" id="ARBA00009674"/>
    </source>
</evidence>
<proteinExistence type="inferred from homology"/>
<comment type="similarity">
    <text evidence="1">Belongs to the VPS25 family.</text>
</comment>
<protein>
    <recommendedName>
        <fullName evidence="4">ESCRT-II complex subunit VPS25</fullName>
    </recommendedName>
</protein>
<keyword evidence="2" id="KW-0813">Transport</keyword>
<dbReference type="Gene3D" id="1.10.10.10">
    <property type="entry name" value="Winged helix-like DNA-binding domain superfamily/Winged helix DNA-binding domain"/>
    <property type="match status" value="1"/>
</dbReference>
<dbReference type="PANTHER" id="PTHR13149:SF0">
    <property type="entry name" value="VACUOLAR PROTEIN-SORTING-ASSOCIATED PROTEIN 25"/>
    <property type="match status" value="1"/>
</dbReference>
<sequence length="180" mass="21000">MGPTKEFTFPEYFDFPPFFTIQPVRATREKQLGLWKQLILDYHHAKEVSIFNPQTSPVFENSKISRKMKSEGRTTIIEFLIQCGNAMWEDISQTRCRVMWKKPTEWAVELYDFVKDRGMLGEIYTVYELYAGEETLGSQFHGMEPWILRDALKILEQHGKAMLIFGATCQEDGVKFIAVD</sequence>
<evidence type="ECO:0000313" key="5">
    <source>
        <dbReference type="EMBL" id="CCA18081.1"/>
    </source>
</evidence>
<dbReference type="EMBL" id="FR824089">
    <property type="protein sequence ID" value="CCA18081.1"/>
    <property type="molecule type" value="Genomic_DNA"/>
</dbReference>
<dbReference type="PANTHER" id="PTHR13149">
    <property type="entry name" value="VACUOLAR PROTEIN SORTING-ASSOCIATED PROTEIN VPS25"/>
    <property type="match status" value="1"/>
</dbReference>
<dbReference type="AlphaFoldDB" id="F0WAB1"/>
<accession>F0WAB1</accession>
<dbReference type="InterPro" id="IPR036388">
    <property type="entry name" value="WH-like_DNA-bd_sf"/>
</dbReference>
<dbReference type="GO" id="GO:0042803">
    <property type="term" value="F:protein homodimerization activity"/>
    <property type="evidence" value="ECO:0007669"/>
    <property type="project" value="TreeGrafter"/>
</dbReference>
<dbReference type="FunFam" id="1.10.10.10:FF:000141">
    <property type="entry name" value="vacuolar protein-sorting-associated protein 25"/>
    <property type="match status" value="1"/>
</dbReference>
<dbReference type="InterPro" id="IPR008570">
    <property type="entry name" value="ESCRT-II_cplx_Vps25-sub"/>
</dbReference>
<dbReference type="HOGENOM" id="CLU_087657_1_2_1"/>
<dbReference type="SUPFAM" id="SSF46785">
    <property type="entry name" value="Winged helix' DNA-binding domain"/>
    <property type="match status" value="2"/>
</dbReference>
<dbReference type="InterPro" id="IPR014041">
    <property type="entry name" value="ESCRT-II_cplx_Vps25-sub_N"/>
</dbReference>
<evidence type="ECO:0000256" key="3">
    <source>
        <dbReference type="ARBA" id="ARBA00022927"/>
    </source>
</evidence>
<organism evidence="5">
    <name type="scientific">Albugo laibachii Nc14</name>
    <dbReference type="NCBI Taxonomy" id="890382"/>
    <lineage>
        <taxon>Eukaryota</taxon>
        <taxon>Sar</taxon>
        <taxon>Stramenopiles</taxon>
        <taxon>Oomycota</taxon>
        <taxon>Peronosporomycetes</taxon>
        <taxon>Albuginales</taxon>
        <taxon>Albuginaceae</taxon>
        <taxon>Albugo</taxon>
    </lineage>
</organism>
<dbReference type="GO" id="GO:0000814">
    <property type="term" value="C:ESCRT II complex"/>
    <property type="evidence" value="ECO:0007669"/>
    <property type="project" value="InterPro"/>
</dbReference>
<reference evidence="5" key="2">
    <citation type="submission" date="2011-02" db="EMBL/GenBank/DDBJ databases">
        <authorList>
            <person name="MacLean D."/>
        </authorList>
    </citation>
    <scope>NUCLEOTIDE SEQUENCE</scope>
</reference>
<reference evidence="5" key="1">
    <citation type="journal article" date="2011" name="PLoS Biol.">
        <title>Gene gain and loss during evolution of obligate parasitism in the white rust pathogen of Arabidopsis thaliana.</title>
        <authorList>
            <person name="Kemen E."/>
            <person name="Gardiner A."/>
            <person name="Schultz-Larsen T."/>
            <person name="Kemen A.C."/>
            <person name="Balmuth A.L."/>
            <person name="Robert-Seilaniantz A."/>
            <person name="Bailey K."/>
            <person name="Holub E."/>
            <person name="Studholme D.J."/>
            <person name="Maclean D."/>
            <person name="Jones J.D."/>
        </authorList>
    </citation>
    <scope>NUCLEOTIDE SEQUENCE</scope>
</reference>
<name>F0WAB1_9STRA</name>
<evidence type="ECO:0000256" key="2">
    <source>
        <dbReference type="ARBA" id="ARBA00022448"/>
    </source>
</evidence>
<dbReference type="GO" id="GO:0005198">
    <property type="term" value="F:structural molecule activity"/>
    <property type="evidence" value="ECO:0007669"/>
    <property type="project" value="TreeGrafter"/>
</dbReference>
<gene>
    <name evidence="5" type="primary">AlNc14C44G3640</name>
    <name evidence="5" type="ORF">ALNC14_042240</name>
</gene>
<keyword evidence="3" id="KW-0653">Protein transport</keyword>
<dbReference type="Pfam" id="PF05871">
    <property type="entry name" value="ESCRT-II"/>
    <property type="match status" value="1"/>
</dbReference>
<dbReference type="GO" id="GO:0043328">
    <property type="term" value="P:protein transport to vacuole involved in ubiquitin-dependent protein catabolic process via the multivesicular body sorting pathway"/>
    <property type="evidence" value="ECO:0007669"/>
    <property type="project" value="TreeGrafter"/>
</dbReference>
<dbReference type="InterPro" id="IPR036390">
    <property type="entry name" value="WH_DNA-bd_sf"/>
</dbReference>
<evidence type="ECO:0000256" key="4">
    <source>
        <dbReference type="ARBA" id="ARBA00030094"/>
    </source>
</evidence>
<dbReference type="Gene3D" id="1.10.10.570">
    <property type="entry name" value="Winged helix' DNA-binding domain. Chain C. Domain 1"/>
    <property type="match status" value="1"/>
</dbReference>